<keyword evidence="2" id="KW-0472">Membrane</keyword>
<sequence length="576" mass="65016">MQLRLFVHKDPSGILSSDLVWNQPSPRPPCLSHQFSKNFVWWIVFFFLYSLSPFLIPFVLILYVHLISFSSLLSPPFSSFLVPHTEKNENQKTHQKLGYIFLGSGKIRDMVKISLTLLSSCLHTPPQFYHWKSEKVLSAPRGNLTSSQLSAGNSINTQHPSGNSDNSQLPTENLTTIHLPQIHLTNPGLPVGNSTKTAPLKAYATNFQLSSTHHKHMHLEAEAIESKQRDLSFSVSIASYQALITSGRCGSVCYRSLLLTPHLPQDLASGPNEGPCAEAIPQQHRPAVLAVFILETGLFMKVSPCDILNIFFSFFILWSLLVSLMMPLSAHPKLGTLIIAQFPRLKNELGLGWGYNEMCQDPLYQAMFLFPTLNQGEHTGSEIDNRFSTSVYFGNKFIEIESRLEQPLGFWGNAESLFAKEMFQVPKYDNWYFACFHLNNRATLSSIQPTKESLQNQDHFFVTSATFNLSHPASMPLTIQESFWLINTNQIFMKKWVNSFPPCEDSWSAFWGSEIVECHGEAPKLMEWFLDLCDPSYNSEAPSPCSLLERGAGDLFFLHGGTWLLILGSWGVFKFC</sequence>
<evidence type="ECO:0000313" key="3">
    <source>
        <dbReference type="EMBL" id="KNZ52267.1"/>
    </source>
</evidence>
<accession>A0A0L6UVI1</accession>
<evidence type="ECO:0000313" key="4">
    <source>
        <dbReference type="Proteomes" id="UP000037035"/>
    </source>
</evidence>
<organism evidence="3 4">
    <name type="scientific">Puccinia sorghi</name>
    <dbReference type="NCBI Taxonomy" id="27349"/>
    <lineage>
        <taxon>Eukaryota</taxon>
        <taxon>Fungi</taxon>
        <taxon>Dikarya</taxon>
        <taxon>Basidiomycota</taxon>
        <taxon>Pucciniomycotina</taxon>
        <taxon>Pucciniomycetes</taxon>
        <taxon>Pucciniales</taxon>
        <taxon>Pucciniaceae</taxon>
        <taxon>Puccinia</taxon>
    </lineage>
</organism>
<name>A0A0L6UVI1_9BASI</name>
<reference evidence="3 4" key="1">
    <citation type="submission" date="2015-08" db="EMBL/GenBank/DDBJ databases">
        <title>Next Generation Sequencing and Analysis of the Genome of Puccinia sorghi L Schw, the Causal Agent of Maize Common Rust.</title>
        <authorList>
            <person name="Rochi L."/>
            <person name="Burguener G."/>
            <person name="Darino M."/>
            <person name="Turjanski A."/>
            <person name="Kreff E."/>
            <person name="Dieguez M.J."/>
            <person name="Sacco F."/>
        </authorList>
    </citation>
    <scope>NUCLEOTIDE SEQUENCE [LARGE SCALE GENOMIC DNA]</scope>
    <source>
        <strain evidence="3 4">RO10H11247</strain>
    </source>
</reference>
<evidence type="ECO:0000256" key="2">
    <source>
        <dbReference type="SAM" id="Phobius"/>
    </source>
</evidence>
<evidence type="ECO:0000256" key="1">
    <source>
        <dbReference type="SAM" id="MobiDB-lite"/>
    </source>
</evidence>
<keyword evidence="2" id="KW-1133">Transmembrane helix</keyword>
<feature type="region of interest" description="Disordered" evidence="1">
    <location>
        <begin position="143"/>
        <end position="169"/>
    </location>
</feature>
<dbReference type="VEuPathDB" id="FungiDB:VP01_362g9"/>
<keyword evidence="2" id="KW-0812">Transmembrane</keyword>
<protein>
    <submittedName>
        <fullName evidence="3">Uncharacterized protein</fullName>
    </submittedName>
</protein>
<comment type="caution">
    <text evidence="3">The sequence shown here is derived from an EMBL/GenBank/DDBJ whole genome shotgun (WGS) entry which is preliminary data.</text>
</comment>
<dbReference type="Proteomes" id="UP000037035">
    <property type="component" value="Unassembled WGS sequence"/>
</dbReference>
<proteinExistence type="predicted"/>
<feature type="transmembrane region" description="Helical" evidence="2">
    <location>
        <begin position="307"/>
        <end position="328"/>
    </location>
</feature>
<gene>
    <name evidence="3" type="ORF">VP01_362g9</name>
</gene>
<dbReference type="AlphaFoldDB" id="A0A0L6UVI1"/>
<dbReference type="EMBL" id="LAVV01008646">
    <property type="protein sequence ID" value="KNZ52267.1"/>
    <property type="molecule type" value="Genomic_DNA"/>
</dbReference>
<keyword evidence="4" id="KW-1185">Reference proteome</keyword>
<feature type="transmembrane region" description="Helical" evidence="2">
    <location>
        <begin position="39"/>
        <end position="64"/>
    </location>
</feature>